<dbReference type="InterPro" id="IPR008993">
    <property type="entry name" value="TIMP-like_OB-fold"/>
</dbReference>
<dbReference type="EMBL" id="JBHULV010000005">
    <property type="protein sequence ID" value="MFD2730264.1"/>
    <property type="molecule type" value="Genomic_DNA"/>
</dbReference>
<evidence type="ECO:0000256" key="2">
    <source>
        <dbReference type="SAM" id="Phobius"/>
    </source>
</evidence>
<comment type="caution">
    <text evidence="3">The sequence shown here is derived from an EMBL/GenBank/DDBJ whole genome shotgun (WGS) entry which is preliminary data.</text>
</comment>
<evidence type="ECO:0008006" key="5">
    <source>
        <dbReference type="Google" id="ProtNLM"/>
    </source>
</evidence>
<dbReference type="SUPFAM" id="SSF50242">
    <property type="entry name" value="TIMP-like"/>
    <property type="match status" value="1"/>
</dbReference>
<dbReference type="RefSeq" id="WP_379041033.1">
    <property type="nucleotide sequence ID" value="NZ_JBHSKW010000006.1"/>
</dbReference>
<keyword evidence="2" id="KW-0812">Transmembrane</keyword>
<protein>
    <recommendedName>
        <fullName evidence="5">Tissue inhibitor of metalloproteinase</fullName>
    </recommendedName>
</protein>
<keyword evidence="2" id="KW-0472">Membrane</keyword>
<name>A0ABW5TME4_9SPHI</name>
<sequence length="202" mass="23388">MKSFKVLYIIIFSLTCYNECFGCDCKDISLEQDTKTSTHIFVGEILNVTEGYFEIKLIENFKGTPNKTYKASINSCTISPKKGEVWLLYGTENQDRSLDITYCGWSRNFNNPDESIHYMGRVSFTEQDFKKEIATLKKEKATLELKLDLIKLRESKHDIISKPISSIVNCGLIVLLLTFLILINIYLFLKNRQLVKKINVFR</sequence>
<evidence type="ECO:0000313" key="4">
    <source>
        <dbReference type="Proteomes" id="UP001597546"/>
    </source>
</evidence>
<proteinExistence type="predicted"/>
<evidence type="ECO:0000313" key="3">
    <source>
        <dbReference type="EMBL" id="MFD2730264.1"/>
    </source>
</evidence>
<reference evidence="4" key="1">
    <citation type="journal article" date="2019" name="Int. J. Syst. Evol. Microbiol.">
        <title>The Global Catalogue of Microorganisms (GCM) 10K type strain sequencing project: providing services to taxonomists for standard genome sequencing and annotation.</title>
        <authorList>
            <consortium name="The Broad Institute Genomics Platform"/>
            <consortium name="The Broad Institute Genome Sequencing Center for Infectious Disease"/>
            <person name="Wu L."/>
            <person name="Ma J."/>
        </authorList>
    </citation>
    <scope>NUCLEOTIDE SEQUENCE [LARGE SCALE GENOMIC DNA]</scope>
    <source>
        <strain evidence="4">KCTC 42456</strain>
    </source>
</reference>
<gene>
    <name evidence="3" type="ORF">ACFSSE_00955</name>
</gene>
<dbReference type="Gene3D" id="2.40.50.120">
    <property type="match status" value="1"/>
</dbReference>
<evidence type="ECO:0000256" key="1">
    <source>
        <dbReference type="SAM" id="Coils"/>
    </source>
</evidence>
<keyword evidence="2" id="KW-1133">Transmembrane helix</keyword>
<accession>A0ABW5TME4</accession>
<feature type="coiled-coil region" evidence="1">
    <location>
        <begin position="126"/>
        <end position="153"/>
    </location>
</feature>
<keyword evidence="1" id="KW-0175">Coiled coil</keyword>
<feature type="transmembrane region" description="Helical" evidence="2">
    <location>
        <begin position="166"/>
        <end position="189"/>
    </location>
</feature>
<keyword evidence="4" id="KW-1185">Reference proteome</keyword>
<dbReference type="Proteomes" id="UP001597546">
    <property type="component" value="Unassembled WGS sequence"/>
</dbReference>
<organism evidence="3 4">
    <name type="scientific">Pedobacter alpinus</name>
    <dbReference type="NCBI Taxonomy" id="1590643"/>
    <lineage>
        <taxon>Bacteria</taxon>
        <taxon>Pseudomonadati</taxon>
        <taxon>Bacteroidota</taxon>
        <taxon>Sphingobacteriia</taxon>
        <taxon>Sphingobacteriales</taxon>
        <taxon>Sphingobacteriaceae</taxon>
        <taxon>Pedobacter</taxon>
    </lineage>
</organism>